<evidence type="ECO:0000256" key="3">
    <source>
        <dbReference type="ARBA" id="ARBA00020170"/>
    </source>
</evidence>
<dbReference type="PANTHER" id="PTHR32182">
    <property type="entry name" value="DNA REPLICATION AND REPAIR PROTEIN RECF"/>
    <property type="match status" value="1"/>
</dbReference>
<dbReference type="Pfam" id="PF02463">
    <property type="entry name" value="SMC_N"/>
    <property type="match status" value="1"/>
</dbReference>
<dbReference type="NCBIfam" id="TIGR00611">
    <property type="entry name" value="recf"/>
    <property type="match status" value="1"/>
</dbReference>
<dbReference type="HAMAP" id="MF_00365">
    <property type="entry name" value="RecF"/>
    <property type="match status" value="1"/>
</dbReference>
<evidence type="ECO:0000256" key="6">
    <source>
        <dbReference type="ARBA" id="ARBA00022741"/>
    </source>
</evidence>
<evidence type="ECO:0000256" key="9">
    <source>
        <dbReference type="HAMAP-Rule" id="MF_00365"/>
    </source>
</evidence>
<organism evidence="11 12">
    <name type="scientific">Alkalispirillum mobile</name>
    <dbReference type="NCBI Taxonomy" id="85925"/>
    <lineage>
        <taxon>Bacteria</taxon>
        <taxon>Pseudomonadati</taxon>
        <taxon>Pseudomonadota</taxon>
        <taxon>Gammaproteobacteria</taxon>
        <taxon>Chromatiales</taxon>
        <taxon>Ectothiorhodospiraceae</taxon>
        <taxon>Alkalispirillum</taxon>
    </lineage>
</organism>
<gene>
    <name evidence="9" type="primary">recF</name>
    <name evidence="11" type="ORF">DFR31_2645</name>
</gene>
<dbReference type="GO" id="GO:0009432">
    <property type="term" value="P:SOS response"/>
    <property type="evidence" value="ECO:0007669"/>
    <property type="project" value="UniProtKB-UniRule"/>
</dbReference>
<evidence type="ECO:0000259" key="10">
    <source>
        <dbReference type="Pfam" id="PF02463"/>
    </source>
</evidence>
<evidence type="ECO:0000256" key="7">
    <source>
        <dbReference type="ARBA" id="ARBA00022840"/>
    </source>
</evidence>
<dbReference type="GO" id="GO:0006260">
    <property type="term" value="P:DNA replication"/>
    <property type="evidence" value="ECO:0007669"/>
    <property type="project" value="UniProtKB-UniRule"/>
</dbReference>
<evidence type="ECO:0000256" key="4">
    <source>
        <dbReference type="ARBA" id="ARBA00022490"/>
    </source>
</evidence>
<dbReference type="InterPro" id="IPR001238">
    <property type="entry name" value="DNA-binding_RecF"/>
</dbReference>
<dbReference type="GO" id="GO:0006302">
    <property type="term" value="P:double-strand break repair"/>
    <property type="evidence" value="ECO:0007669"/>
    <property type="project" value="TreeGrafter"/>
</dbReference>
<dbReference type="GO" id="GO:0003697">
    <property type="term" value="F:single-stranded DNA binding"/>
    <property type="evidence" value="ECO:0007669"/>
    <property type="project" value="UniProtKB-UniRule"/>
</dbReference>
<keyword evidence="9" id="KW-0742">SOS response</keyword>
<keyword evidence="6 9" id="KW-0547">Nucleotide-binding</keyword>
<evidence type="ECO:0000256" key="5">
    <source>
        <dbReference type="ARBA" id="ARBA00022705"/>
    </source>
</evidence>
<reference evidence="11 12" key="1">
    <citation type="submission" date="2018-10" db="EMBL/GenBank/DDBJ databases">
        <title>Genomic Encyclopedia of Type Strains, Phase IV (KMG-IV): sequencing the most valuable type-strain genomes for metagenomic binning, comparative biology and taxonomic classification.</title>
        <authorList>
            <person name="Goeker M."/>
        </authorList>
    </citation>
    <scope>NUCLEOTIDE SEQUENCE [LARGE SCALE GENOMIC DNA]</scope>
    <source>
        <strain evidence="11 12">DSM 12769</strain>
    </source>
</reference>
<keyword evidence="12" id="KW-1185">Reference proteome</keyword>
<dbReference type="AlphaFoldDB" id="A0A498BRE1"/>
<evidence type="ECO:0000256" key="8">
    <source>
        <dbReference type="ARBA" id="ARBA00023125"/>
    </source>
</evidence>
<dbReference type="InterPro" id="IPR027417">
    <property type="entry name" value="P-loop_NTPase"/>
</dbReference>
<dbReference type="OrthoDB" id="9803889at2"/>
<dbReference type="Proteomes" id="UP000275461">
    <property type="component" value="Unassembled WGS sequence"/>
</dbReference>
<comment type="caution">
    <text evidence="11">The sequence shown here is derived from an EMBL/GenBank/DDBJ whole genome shotgun (WGS) entry which is preliminary data.</text>
</comment>
<name>A0A498BRE1_9GAMM</name>
<dbReference type="GO" id="GO:0005524">
    <property type="term" value="F:ATP binding"/>
    <property type="evidence" value="ECO:0007669"/>
    <property type="project" value="UniProtKB-UniRule"/>
</dbReference>
<sequence length="350" mass="39334">MGITRLAAEGVRNLERFEIDPGDGINVVFGENAAGKTSLLEAIYFVSRTRSFRTALPRHMIAAGREGLWVRAEREGHVVGVARDAEGTKVRLDGQDGGSLSEIARRFPVQVINNEHQRLLLDGPEVRRSFLNWAVFHVEPDFQEAWGRYLKALRQRNAALRDQQPKTAWAYDEGLVAAAQAVDALRRQLVELLVPYWLRLVKTWLPDTDLELSYRPGWRSESTLAERLEAQRTLDLQRGFTNSGPHRADLAFRCGGLDAQHRLSRGQQKLLVIALLLAQAQATKERVGRDLTLLVDDLAAELDRRRRQQVLEEIAGFGGQAFLTALTPTELEPAGGGRWFHVEQGRLRPA</sequence>
<dbReference type="PROSITE" id="PS00617">
    <property type="entry name" value="RECF_1"/>
    <property type="match status" value="1"/>
</dbReference>
<keyword evidence="9" id="KW-0234">DNA repair</keyword>
<dbReference type="GO" id="GO:0000731">
    <property type="term" value="P:DNA synthesis involved in DNA repair"/>
    <property type="evidence" value="ECO:0007669"/>
    <property type="project" value="TreeGrafter"/>
</dbReference>
<dbReference type="InterPro" id="IPR018078">
    <property type="entry name" value="DNA-binding_RecF_CS"/>
</dbReference>
<dbReference type="InterPro" id="IPR042174">
    <property type="entry name" value="RecF_2"/>
</dbReference>
<evidence type="ECO:0000313" key="11">
    <source>
        <dbReference type="EMBL" id="RLK46515.1"/>
    </source>
</evidence>
<accession>A0A498BRE1</accession>
<keyword evidence="7 9" id="KW-0067">ATP-binding</keyword>
<dbReference type="InterPro" id="IPR003395">
    <property type="entry name" value="RecF/RecN/SMC_N"/>
</dbReference>
<keyword evidence="8 9" id="KW-0238">DNA-binding</keyword>
<evidence type="ECO:0000313" key="12">
    <source>
        <dbReference type="Proteomes" id="UP000275461"/>
    </source>
</evidence>
<dbReference type="PANTHER" id="PTHR32182:SF0">
    <property type="entry name" value="DNA REPLICATION AND REPAIR PROTEIN RECF"/>
    <property type="match status" value="1"/>
</dbReference>
<evidence type="ECO:0000256" key="1">
    <source>
        <dbReference type="ARBA" id="ARBA00004496"/>
    </source>
</evidence>
<dbReference type="Gene3D" id="3.40.50.300">
    <property type="entry name" value="P-loop containing nucleotide triphosphate hydrolases"/>
    <property type="match status" value="1"/>
</dbReference>
<dbReference type="GO" id="GO:0005737">
    <property type="term" value="C:cytoplasm"/>
    <property type="evidence" value="ECO:0007669"/>
    <property type="project" value="UniProtKB-SubCell"/>
</dbReference>
<comment type="function">
    <text evidence="9">The RecF protein is involved in DNA metabolism; it is required for DNA replication and normal SOS inducibility. RecF binds preferentially to single-stranded, linear DNA. It also seems to bind ATP.</text>
</comment>
<keyword evidence="9" id="KW-0227">DNA damage</keyword>
<keyword evidence="5 9" id="KW-0235">DNA replication</keyword>
<proteinExistence type="inferred from homology"/>
<dbReference type="SUPFAM" id="SSF52540">
    <property type="entry name" value="P-loop containing nucleoside triphosphate hydrolases"/>
    <property type="match status" value="1"/>
</dbReference>
<dbReference type="RefSeq" id="WP_121443151.1">
    <property type="nucleotide sequence ID" value="NZ_RCDA01000006.1"/>
</dbReference>
<comment type="subcellular location">
    <subcellularLocation>
        <location evidence="1 9">Cytoplasm</location>
    </subcellularLocation>
</comment>
<feature type="binding site" evidence="9">
    <location>
        <begin position="30"/>
        <end position="37"/>
    </location>
    <ligand>
        <name>ATP</name>
        <dbReference type="ChEBI" id="CHEBI:30616"/>
    </ligand>
</feature>
<protein>
    <recommendedName>
        <fullName evidence="3 9">DNA replication and repair protein RecF</fullName>
    </recommendedName>
</protein>
<dbReference type="Gene3D" id="1.20.1050.90">
    <property type="entry name" value="RecF/RecN/SMC, N-terminal domain"/>
    <property type="match status" value="1"/>
</dbReference>
<keyword evidence="4 9" id="KW-0963">Cytoplasm</keyword>
<evidence type="ECO:0000256" key="2">
    <source>
        <dbReference type="ARBA" id="ARBA00008016"/>
    </source>
</evidence>
<dbReference type="EMBL" id="RCDA01000006">
    <property type="protein sequence ID" value="RLK46515.1"/>
    <property type="molecule type" value="Genomic_DNA"/>
</dbReference>
<comment type="similarity">
    <text evidence="2 9">Belongs to the RecF family.</text>
</comment>
<feature type="domain" description="RecF/RecN/SMC N-terminal" evidence="10">
    <location>
        <begin position="3"/>
        <end position="332"/>
    </location>
</feature>